<reference evidence="2" key="2">
    <citation type="submission" date="2020-09" db="EMBL/GenBank/DDBJ databases">
        <authorList>
            <person name="Sun Q."/>
            <person name="Ohkuma M."/>
        </authorList>
    </citation>
    <scope>NUCLEOTIDE SEQUENCE</scope>
    <source>
        <strain evidence="2">JCM 13064</strain>
    </source>
</reference>
<reference evidence="2" key="1">
    <citation type="journal article" date="2014" name="Int. J. Syst. Evol. Microbiol.">
        <title>Complete genome sequence of Corynebacterium casei LMG S-19264T (=DSM 44701T), isolated from a smear-ripened cheese.</title>
        <authorList>
            <consortium name="US DOE Joint Genome Institute (JGI-PGF)"/>
            <person name="Walter F."/>
            <person name="Albersmeier A."/>
            <person name="Kalinowski J."/>
            <person name="Ruckert C."/>
        </authorList>
    </citation>
    <scope>NUCLEOTIDE SEQUENCE</scope>
    <source>
        <strain evidence="2">JCM 13064</strain>
    </source>
</reference>
<name>A0A917VLM3_9ACTN</name>
<dbReference type="EMBL" id="BMNT01000024">
    <property type="protein sequence ID" value="GGK96545.1"/>
    <property type="molecule type" value="Genomic_DNA"/>
</dbReference>
<evidence type="ECO:0000256" key="1">
    <source>
        <dbReference type="SAM" id="MobiDB-lite"/>
    </source>
</evidence>
<gene>
    <name evidence="2" type="ORF">GCM10007964_43510</name>
</gene>
<evidence type="ECO:0000313" key="2">
    <source>
        <dbReference type="EMBL" id="GGK96545.1"/>
    </source>
</evidence>
<feature type="compositionally biased region" description="Basic residues" evidence="1">
    <location>
        <begin position="16"/>
        <end position="29"/>
    </location>
</feature>
<sequence length="99" mass="10473">MPRADITRIGRVDLKPKRHATNRKIHRQGPWRADSPEQIMGTPYVGGPGPRAPAGPALAERTRRAPGRLGGAADASERKGGGVERLTTGTSTVGRSARA</sequence>
<proteinExistence type="predicted"/>
<dbReference type="Proteomes" id="UP000645217">
    <property type="component" value="Unassembled WGS sequence"/>
</dbReference>
<protein>
    <submittedName>
        <fullName evidence="2">Uncharacterized protein</fullName>
    </submittedName>
</protein>
<comment type="caution">
    <text evidence="2">The sequence shown here is derived from an EMBL/GenBank/DDBJ whole genome shotgun (WGS) entry which is preliminary data.</text>
</comment>
<dbReference type="AlphaFoldDB" id="A0A917VLM3"/>
<organism evidence="2 3">
    <name type="scientific">Sphaerisporangium melleum</name>
    <dbReference type="NCBI Taxonomy" id="321316"/>
    <lineage>
        <taxon>Bacteria</taxon>
        <taxon>Bacillati</taxon>
        <taxon>Actinomycetota</taxon>
        <taxon>Actinomycetes</taxon>
        <taxon>Streptosporangiales</taxon>
        <taxon>Streptosporangiaceae</taxon>
        <taxon>Sphaerisporangium</taxon>
    </lineage>
</organism>
<feature type="compositionally biased region" description="Polar residues" evidence="1">
    <location>
        <begin position="87"/>
        <end position="99"/>
    </location>
</feature>
<feature type="region of interest" description="Disordered" evidence="1">
    <location>
        <begin position="16"/>
        <end position="99"/>
    </location>
</feature>
<keyword evidence="3" id="KW-1185">Reference proteome</keyword>
<accession>A0A917VLM3</accession>
<evidence type="ECO:0000313" key="3">
    <source>
        <dbReference type="Proteomes" id="UP000645217"/>
    </source>
</evidence>